<gene>
    <name evidence="9 13" type="primary">miaB</name>
    <name evidence="13" type="ORF">PQO05_02735</name>
</gene>
<evidence type="ECO:0000259" key="11">
    <source>
        <dbReference type="PROSITE" id="PS51449"/>
    </source>
</evidence>
<dbReference type="SFLD" id="SFLDG01061">
    <property type="entry name" value="methylthiotransferase"/>
    <property type="match status" value="2"/>
</dbReference>
<feature type="binding site" evidence="9">
    <location>
        <position position="110"/>
    </location>
    <ligand>
        <name>[4Fe-4S] cluster</name>
        <dbReference type="ChEBI" id="CHEBI:49883"/>
        <label>1</label>
    </ligand>
</feature>
<evidence type="ECO:0000256" key="5">
    <source>
        <dbReference type="ARBA" id="ARBA00022723"/>
    </source>
</evidence>
<dbReference type="SMART" id="SM00729">
    <property type="entry name" value="Elp3"/>
    <property type="match status" value="1"/>
</dbReference>
<keyword evidence="2 9" id="KW-0004">4Fe-4S</keyword>
<comment type="similarity">
    <text evidence="9">Belongs to the methylthiotransferase family. MiaB subfamily.</text>
</comment>
<keyword evidence="5 9" id="KW-0479">Metal-binding</keyword>
<dbReference type="SFLD" id="SFLDF00413">
    <property type="entry name" value="CDK5RAP1"/>
    <property type="match status" value="1"/>
</dbReference>
<proteinExistence type="inferred from homology"/>
<comment type="subunit">
    <text evidence="9">Monomer.</text>
</comment>
<evidence type="ECO:0000256" key="8">
    <source>
        <dbReference type="ARBA" id="ARBA00033765"/>
    </source>
</evidence>
<dbReference type="HAMAP" id="MF_01864">
    <property type="entry name" value="tRNA_metthiotr_MiaB"/>
    <property type="match status" value="1"/>
</dbReference>
<evidence type="ECO:0000256" key="4">
    <source>
        <dbReference type="ARBA" id="ARBA00022691"/>
    </source>
</evidence>
<evidence type="ECO:0000256" key="3">
    <source>
        <dbReference type="ARBA" id="ARBA00022679"/>
    </source>
</evidence>
<dbReference type="NCBIfam" id="TIGR01574">
    <property type="entry name" value="miaB-methiolase"/>
    <property type="match status" value="1"/>
</dbReference>
<dbReference type="GO" id="GO:0035597">
    <property type="term" value="F:tRNA-2-methylthio-N(6)-dimethylallyladenosine(37) synthase activity"/>
    <property type="evidence" value="ECO:0007669"/>
    <property type="project" value="UniProtKB-EC"/>
</dbReference>
<dbReference type="InterPro" id="IPR058240">
    <property type="entry name" value="rSAM_sf"/>
</dbReference>
<dbReference type="PROSITE" id="PS50926">
    <property type="entry name" value="TRAM"/>
    <property type="match status" value="1"/>
</dbReference>
<feature type="binding site" evidence="9">
    <location>
        <position position="185"/>
    </location>
    <ligand>
        <name>[4Fe-4S] cluster</name>
        <dbReference type="ChEBI" id="CHEBI:49883"/>
        <label>2</label>
        <note>4Fe-4S-S-AdoMet</note>
    </ligand>
</feature>
<evidence type="ECO:0000256" key="6">
    <source>
        <dbReference type="ARBA" id="ARBA00023004"/>
    </source>
</evidence>
<evidence type="ECO:0000256" key="9">
    <source>
        <dbReference type="HAMAP-Rule" id="MF_01864"/>
    </source>
</evidence>
<name>A0ABY7T9F9_9SPHI</name>
<comment type="cofactor">
    <cofactor evidence="9">
        <name>[4Fe-4S] cluster</name>
        <dbReference type="ChEBI" id="CHEBI:49883"/>
    </cofactor>
    <text evidence="9">Binds 2 [4Fe-4S] clusters. One cluster is coordinated with 3 cysteines and an exchangeable S-adenosyl-L-methionine.</text>
</comment>
<keyword evidence="4 9" id="KW-0949">S-adenosyl-L-methionine</keyword>
<keyword evidence="7 9" id="KW-0411">Iron-sulfur</keyword>
<dbReference type="PROSITE" id="PS51449">
    <property type="entry name" value="MTTASE_N"/>
    <property type="match status" value="1"/>
</dbReference>
<feature type="binding site" evidence="9">
    <location>
        <position position="40"/>
    </location>
    <ligand>
        <name>[4Fe-4S] cluster</name>
        <dbReference type="ChEBI" id="CHEBI:49883"/>
        <label>1</label>
    </ligand>
</feature>
<dbReference type="SFLD" id="SFLDF00273">
    <property type="entry name" value="(dimethylallyl)adenosine_tRNA"/>
    <property type="match status" value="1"/>
</dbReference>
<organism evidence="13 14">
    <name type="scientific">Mucilaginibacter jinjuensis</name>
    <dbReference type="NCBI Taxonomy" id="1176721"/>
    <lineage>
        <taxon>Bacteria</taxon>
        <taxon>Pseudomonadati</taxon>
        <taxon>Bacteroidota</taxon>
        <taxon>Sphingobacteriia</taxon>
        <taxon>Sphingobacteriales</taxon>
        <taxon>Sphingobacteriaceae</taxon>
        <taxon>Mucilaginibacter</taxon>
    </lineage>
</organism>
<dbReference type="SFLD" id="SFLDG01082">
    <property type="entry name" value="B12-binding_domain_containing"/>
    <property type="match status" value="1"/>
</dbReference>
<dbReference type="PANTHER" id="PTHR43020">
    <property type="entry name" value="CDK5 REGULATORY SUBUNIT-ASSOCIATED PROTEIN 1"/>
    <property type="match status" value="1"/>
</dbReference>
<dbReference type="InterPro" id="IPR023404">
    <property type="entry name" value="rSAM_horseshoe"/>
</dbReference>
<evidence type="ECO:0000256" key="1">
    <source>
        <dbReference type="ARBA" id="ARBA00003234"/>
    </source>
</evidence>
<feature type="binding site" evidence="9">
    <location>
        <position position="189"/>
    </location>
    <ligand>
        <name>[4Fe-4S] cluster</name>
        <dbReference type="ChEBI" id="CHEBI:49883"/>
        <label>2</label>
        <note>4Fe-4S-S-AdoMet</note>
    </ligand>
</feature>
<evidence type="ECO:0000313" key="13">
    <source>
        <dbReference type="EMBL" id="WCT12849.1"/>
    </source>
</evidence>
<keyword evidence="9" id="KW-0963">Cytoplasm</keyword>
<dbReference type="Pfam" id="PF01938">
    <property type="entry name" value="TRAM"/>
    <property type="match status" value="1"/>
</dbReference>
<dbReference type="SFLD" id="SFLDS00029">
    <property type="entry name" value="Radical_SAM"/>
    <property type="match status" value="2"/>
</dbReference>
<dbReference type="Gene3D" id="3.40.50.12160">
    <property type="entry name" value="Methylthiotransferase, N-terminal domain"/>
    <property type="match status" value="1"/>
</dbReference>
<evidence type="ECO:0000256" key="7">
    <source>
        <dbReference type="ARBA" id="ARBA00023014"/>
    </source>
</evidence>
<dbReference type="InterPro" id="IPR006638">
    <property type="entry name" value="Elp3/MiaA/NifB-like_rSAM"/>
</dbReference>
<dbReference type="Gene3D" id="3.80.30.20">
    <property type="entry name" value="tm_1862 like domain"/>
    <property type="match status" value="1"/>
</dbReference>
<evidence type="ECO:0000256" key="2">
    <source>
        <dbReference type="ARBA" id="ARBA00022485"/>
    </source>
</evidence>
<dbReference type="PROSITE" id="PS01278">
    <property type="entry name" value="MTTASE_RADICAL"/>
    <property type="match status" value="1"/>
</dbReference>
<dbReference type="Pfam" id="PF00919">
    <property type="entry name" value="UPF0004"/>
    <property type="match status" value="1"/>
</dbReference>
<accession>A0ABY7T9F9</accession>
<keyword evidence="3 9" id="KW-0808">Transferase</keyword>
<keyword evidence="9" id="KW-0819">tRNA processing</keyword>
<feature type="domain" description="MTTase N-terminal" evidence="11">
    <location>
        <begin position="31"/>
        <end position="147"/>
    </location>
</feature>
<dbReference type="InterPro" id="IPR038135">
    <property type="entry name" value="Methylthiotransferase_N_sf"/>
</dbReference>
<keyword evidence="14" id="KW-1185">Reference proteome</keyword>
<protein>
    <recommendedName>
        <fullName evidence="8 9">tRNA-2-methylthio-N(6)-dimethylallyladenosine synthase</fullName>
        <ecNumber evidence="8 9">2.8.4.3</ecNumber>
    </recommendedName>
    <alternativeName>
        <fullName evidence="9">(Dimethylallyl)adenosine tRNA methylthiotransferase MiaB</fullName>
    </alternativeName>
    <alternativeName>
        <fullName evidence="9">tRNA-i(6)A37 methylthiotransferase</fullName>
    </alternativeName>
</protein>
<sequence length="477" mass="54321">MMDLVLPDKAHDESRQGEALMLETKADKNGRKLYIESYGCAMNFSDSEIVASILLDKGFETTNDFTIADAIFINTCSIRENAEVRVRNRLKEFKVAKQRNPGMVVGVLGCMAERLKSKFLEEEKLVDLVVGPDAYRDLPNLIEQADGGQRSVNVLLSREETYADINPVRLNTNGINAFVSIMRGCDNMCSFCVVPFTRGRERSRDAISIVKECTDLFNEGYREVTLLGQNVDSYKWKPNAENEETVAETVNFANLLEMVAQINPDLRVRFSTSHPKDITDEVLYTMKKYDNICKYIHLPVQSGNTRVLDIMNRTYTREWYMNRIDAIRNILPGCAVSTDVITGFCTETEEEHAETLSMMDYVKYDFAYMFMYSERPGTLAAKRYADDIPEDVKARRLNEVIAKQREHAHLRLLEKIGKVQKVLIEGYSKKSANDYCGRSDENSMVIFPVDERYKPGQYVNVLAEKCTTATLIGVIVD</sequence>
<feature type="binding site" evidence="9">
    <location>
        <position position="192"/>
    </location>
    <ligand>
        <name>[4Fe-4S] cluster</name>
        <dbReference type="ChEBI" id="CHEBI:49883"/>
        <label>2</label>
        <note>4Fe-4S-S-AdoMet</note>
    </ligand>
</feature>
<dbReference type="SUPFAM" id="SSF102114">
    <property type="entry name" value="Radical SAM enzymes"/>
    <property type="match status" value="1"/>
</dbReference>
<dbReference type="PROSITE" id="PS51918">
    <property type="entry name" value="RADICAL_SAM"/>
    <property type="match status" value="1"/>
</dbReference>
<dbReference type="InterPro" id="IPR013848">
    <property type="entry name" value="Methylthiotransferase_N"/>
</dbReference>
<feature type="binding site" evidence="9">
    <location>
        <position position="76"/>
    </location>
    <ligand>
        <name>[4Fe-4S] cluster</name>
        <dbReference type="ChEBI" id="CHEBI:49883"/>
        <label>1</label>
    </ligand>
</feature>
<keyword evidence="6 9" id="KW-0408">Iron</keyword>
<evidence type="ECO:0000313" key="14">
    <source>
        <dbReference type="Proteomes" id="UP001216139"/>
    </source>
</evidence>
<dbReference type="RefSeq" id="WP_273631121.1">
    <property type="nucleotide sequence ID" value="NZ_CP117167.1"/>
</dbReference>
<dbReference type="InterPro" id="IPR005839">
    <property type="entry name" value="Methylthiotransferase"/>
</dbReference>
<dbReference type="InterPro" id="IPR006463">
    <property type="entry name" value="MiaB_methiolase"/>
</dbReference>
<comment type="subcellular location">
    <subcellularLocation>
        <location evidence="9">Cytoplasm</location>
    </subcellularLocation>
</comment>
<reference evidence="13 14" key="1">
    <citation type="submission" date="2023-02" db="EMBL/GenBank/DDBJ databases">
        <title>Genome sequence of Mucilaginibacter jinjuensis strain KACC 16571.</title>
        <authorList>
            <person name="Kim S."/>
            <person name="Heo J."/>
            <person name="Kwon S.-W."/>
        </authorList>
    </citation>
    <scope>NUCLEOTIDE SEQUENCE [LARGE SCALE GENOMIC DNA]</scope>
    <source>
        <strain evidence="13 14">KACC 16571</strain>
    </source>
</reference>
<dbReference type="NCBIfam" id="TIGR00089">
    <property type="entry name" value="MiaB/RimO family radical SAM methylthiotransferase"/>
    <property type="match status" value="1"/>
</dbReference>
<evidence type="ECO:0000259" key="12">
    <source>
        <dbReference type="PROSITE" id="PS51918"/>
    </source>
</evidence>
<dbReference type="EC" id="2.8.4.3" evidence="8 9"/>
<dbReference type="InterPro" id="IPR020612">
    <property type="entry name" value="Methylthiotransferase_CS"/>
</dbReference>
<dbReference type="InterPro" id="IPR002792">
    <property type="entry name" value="TRAM_dom"/>
</dbReference>
<comment type="function">
    <text evidence="1 9">Catalyzes the methylthiolation of N6-(dimethylallyl)adenosine (i(6)A), leading to the formation of 2-methylthio-N6-(dimethylallyl)adenosine (ms(2)i(6)A) at position 37 in tRNAs that read codons beginning with uridine.</text>
</comment>
<feature type="domain" description="Radical SAM core" evidence="12">
    <location>
        <begin position="171"/>
        <end position="411"/>
    </location>
</feature>
<feature type="domain" description="TRAM" evidence="10">
    <location>
        <begin position="413"/>
        <end position="477"/>
    </location>
</feature>
<dbReference type="InterPro" id="IPR007197">
    <property type="entry name" value="rSAM"/>
</dbReference>
<dbReference type="Proteomes" id="UP001216139">
    <property type="component" value="Chromosome"/>
</dbReference>
<comment type="catalytic activity">
    <reaction evidence="9">
        <text>N(6)-dimethylallyladenosine(37) in tRNA + (sulfur carrier)-SH + AH2 + 2 S-adenosyl-L-methionine = 2-methylsulfanyl-N(6)-dimethylallyladenosine(37) in tRNA + (sulfur carrier)-H + 5'-deoxyadenosine + L-methionine + A + S-adenosyl-L-homocysteine + 2 H(+)</text>
        <dbReference type="Rhea" id="RHEA:37067"/>
        <dbReference type="Rhea" id="RHEA-COMP:10375"/>
        <dbReference type="Rhea" id="RHEA-COMP:10376"/>
        <dbReference type="Rhea" id="RHEA-COMP:14737"/>
        <dbReference type="Rhea" id="RHEA-COMP:14739"/>
        <dbReference type="ChEBI" id="CHEBI:13193"/>
        <dbReference type="ChEBI" id="CHEBI:15378"/>
        <dbReference type="ChEBI" id="CHEBI:17319"/>
        <dbReference type="ChEBI" id="CHEBI:17499"/>
        <dbReference type="ChEBI" id="CHEBI:29917"/>
        <dbReference type="ChEBI" id="CHEBI:57844"/>
        <dbReference type="ChEBI" id="CHEBI:57856"/>
        <dbReference type="ChEBI" id="CHEBI:59789"/>
        <dbReference type="ChEBI" id="CHEBI:64428"/>
        <dbReference type="ChEBI" id="CHEBI:74415"/>
        <dbReference type="ChEBI" id="CHEBI:74417"/>
        <dbReference type="EC" id="2.8.4.3"/>
    </reaction>
</comment>
<dbReference type="Pfam" id="PF04055">
    <property type="entry name" value="Radical_SAM"/>
    <property type="match status" value="1"/>
</dbReference>
<dbReference type="EMBL" id="CP117167">
    <property type="protein sequence ID" value="WCT12849.1"/>
    <property type="molecule type" value="Genomic_DNA"/>
</dbReference>
<dbReference type="PANTHER" id="PTHR43020:SF2">
    <property type="entry name" value="MITOCHONDRIAL TRNA METHYLTHIOTRANSFERASE CDK5RAP1"/>
    <property type="match status" value="1"/>
</dbReference>
<evidence type="ECO:0000259" key="10">
    <source>
        <dbReference type="PROSITE" id="PS50926"/>
    </source>
</evidence>